<protein>
    <submittedName>
        <fullName evidence="4">Uncharacterized protein LOC101499934</fullName>
    </submittedName>
</protein>
<dbReference type="Pfam" id="PF03080">
    <property type="entry name" value="Neprosin"/>
    <property type="match status" value="1"/>
</dbReference>
<dbReference type="OrthoDB" id="1858978at2759"/>
<feature type="domain" description="Neprosin PEP catalytic" evidence="2">
    <location>
        <begin position="164"/>
        <end position="419"/>
    </location>
</feature>
<dbReference type="InterPro" id="IPR004314">
    <property type="entry name" value="Neprosin"/>
</dbReference>
<feature type="signal peptide" evidence="1">
    <location>
        <begin position="1"/>
        <end position="26"/>
    </location>
</feature>
<evidence type="ECO:0000313" key="4">
    <source>
        <dbReference type="RefSeq" id="XP_004509631.1"/>
    </source>
</evidence>
<dbReference type="RefSeq" id="XP_004509631.1">
    <property type="nucleotide sequence ID" value="XM_004509574.3"/>
</dbReference>
<keyword evidence="3" id="KW-1185">Reference proteome</keyword>
<dbReference type="eggNOG" id="ENOG502QVKG">
    <property type="taxonomic scope" value="Eukaryota"/>
</dbReference>
<sequence length="419" mass="47408">MDLSSPIISHLLYFLLLVSLVSPIYCSKTSSHHLVNQTFQQEEKFHKLKKKIAIHLQRINKPAVKTIHSPDGDIIDCVLFHNQPAFDHPLLKGLKPSNLQESLKTLKRYRQKDNSSDIFQLWSLSGESCPEGTIPIRRTLEEDILRAGSISKFGKKLNDFRSETNGGNGVEYAIQGVRDREFYGAKAAMNVWVPFVENKNELSSSKIWISSGSSRPQDINSIEVGWQVSPSLYGDQRTRLTIYWTADGYNKTGCYNLLCSGFVQTNHQIALGSGITPISTYNGQQYGIMLMVRRDPKDGNWWFYFGLQNRIGYWPATLFNYLKFYANGINFGGAIINLASAGSHTFTQMGSGHFAEEDFGKAAHFRNIQVVDSDDNLIALPDPETYVSFPNCYNIKTGMRDDWENYFYYGGPGRNPKCV</sequence>
<dbReference type="InterPro" id="IPR025521">
    <property type="entry name" value="Neprosin_propep"/>
</dbReference>
<evidence type="ECO:0000313" key="3">
    <source>
        <dbReference type="Proteomes" id="UP000087171"/>
    </source>
</evidence>
<evidence type="ECO:0000259" key="2">
    <source>
        <dbReference type="PROSITE" id="PS52045"/>
    </source>
</evidence>
<dbReference type="KEGG" id="cam:101499934"/>
<reference evidence="3" key="1">
    <citation type="journal article" date="2013" name="Nat. Biotechnol.">
        <title>Draft genome sequence of chickpea (Cicer arietinum) provides a resource for trait improvement.</title>
        <authorList>
            <person name="Varshney R.K."/>
            <person name="Song C."/>
            <person name="Saxena R.K."/>
            <person name="Azam S."/>
            <person name="Yu S."/>
            <person name="Sharpe A.G."/>
            <person name="Cannon S."/>
            <person name="Baek J."/>
            <person name="Rosen B.D."/>
            <person name="Tar'an B."/>
            <person name="Millan T."/>
            <person name="Zhang X."/>
            <person name="Ramsay L.D."/>
            <person name="Iwata A."/>
            <person name="Wang Y."/>
            <person name="Nelson W."/>
            <person name="Farmer A.D."/>
            <person name="Gaur P.M."/>
            <person name="Soderlund C."/>
            <person name="Penmetsa R.V."/>
            <person name="Xu C."/>
            <person name="Bharti A.K."/>
            <person name="He W."/>
            <person name="Winter P."/>
            <person name="Zhao S."/>
            <person name="Hane J.K."/>
            <person name="Carrasquilla-Garcia N."/>
            <person name="Condie J.A."/>
            <person name="Upadhyaya H.D."/>
            <person name="Luo M.C."/>
            <person name="Thudi M."/>
            <person name="Gowda C.L."/>
            <person name="Singh N.P."/>
            <person name="Lichtenzveig J."/>
            <person name="Gali K.K."/>
            <person name="Rubio J."/>
            <person name="Nadarajan N."/>
            <person name="Dolezel J."/>
            <person name="Bansal K.C."/>
            <person name="Xu X."/>
            <person name="Edwards D."/>
            <person name="Zhang G."/>
            <person name="Kahl G."/>
            <person name="Gil J."/>
            <person name="Singh K.B."/>
            <person name="Datta S.K."/>
            <person name="Jackson S.A."/>
            <person name="Wang J."/>
            <person name="Cook D.R."/>
        </authorList>
    </citation>
    <scope>NUCLEOTIDE SEQUENCE [LARGE SCALE GENOMIC DNA]</scope>
    <source>
        <strain evidence="3">cv. CDC Frontier</strain>
    </source>
</reference>
<proteinExistence type="predicted"/>
<dbReference type="PANTHER" id="PTHR31589">
    <property type="entry name" value="PROTEIN, PUTATIVE (DUF239)-RELATED-RELATED"/>
    <property type="match status" value="1"/>
</dbReference>
<organism evidence="3 4">
    <name type="scientific">Cicer arietinum</name>
    <name type="common">Chickpea</name>
    <name type="synonym">Garbanzo</name>
    <dbReference type="NCBI Taxonomy" id="3827"/>
    <lineage>
        <taxon>Eukaryota</taxon>
        <taxon>Viridiplantae</taxon>
        <taxon>Streptophyta</taxon>
        <taxon>Embryophyta</taxon>
        <taxon>Tracheophyta</taxon>
        <taxon>Spermatophyta</taxon>
        <taxon>Magnoliopsida</taxon>
        <taxon>eudicotyledons</taxon>
        <taxon>Gunneridae</taxon>
        <taxon>Pentapetalae</taxon>
        <taxon>rosids</taxon>
        <taxon>fabids</taxon>
        <taxon>Fabales</taxon>
        <taxon>Fabaceae</taxon>
        <taxon>Papilionoideae</taxon>
        <taxon>50 kb inversion clade</taxon>
        <taxon>NPAAA clade</taxon>
        <taxon>Hologalegina</taxon>
        <taxon>IRL clade</taxon>
        <taxon>Cicereae</taxon>
        <taxon>Cicer</taxon>
    </lineage>
</organism>
<gene>
    <name evidence="4" type="primary">LOC101499934</name>
</gene>
<name>A0A1S2YTF7_CICAR</name>
<keyword evidence="1" id="KW-0732">Signal</keyword>
<dbReference type="PANTHER" id="PTHR31589:SF175">
    <property type="entry name" value="CARBOXYL-TERMINAL PEPTIDASE"/>
    <property type="match status" value="1"/>
</dbReference>
<dbReference type="InterPro" id="IPR053168">
    <property type="entry name" value="Glutamic_endopeptidase"/>
</dbReference>
<dbReference type="AlphaFoldDB" id="A0A1S2YTF7"/>
<feature type="chain" id="PRO_5010229904" evidence="1">
    <location>
        <begin position="27"/>
        <end position="419"/>
    </location>
</feature>
<evidence type="ECO:0000256" key="1">
    <source>
        <dbReference type="SAM" id="SignalP"/>
    </source>
</evidence>
<dbReference type="Pfam" id="PF14365">
    <property type="entry name" value="Neprosin_AP"/>
    <property type="match status" value="1"/>
</dbReference>
<dbReference type="Gene3D" id="3.90.1320.10">
    <property type="entry name" value="Outer-capsid protein sigma 3, large lobe"/>
    <property type="match status" value="1"/>
</dbReference>
<dbReference type="PROSITE" id="PS52045">
    <property type="entry name" value="NEPROSIN_PEP_CD"/>
    <property type="match status" value="1"/>
</dbReference>
<dbReference type="STRING" id="3827.A0A1S2YTF7"/>
<accession>A0A1S2YTF7</accession>
<dbReference type="Proteomes" id="UP000087171">
    <property type="component" value="Chromosome Ca7"/>
</dbReference>
<reference evidence="4" key="2">
    <citation type="submission" date="2025-08" db="UniProtKB">
        <authorList>
            <consortium name="RefSeq"/>
        </authorList>
    </citation>
    <scope>IDENTIFICATION</scope>
    <source>
        <tissue evidence="4">Etiolated seedlings</tissue>
    </source>
</reference>
<dbReference type="GeneID" id="101499934"/>
<dbReference type="PaxDb" id="3827-XP_004509631.1"/>